<protein>
    <submittedName>
        <fullName evidence="6">Luciferase-type oxidoreductase, BA3436 family</fullName>
    </submittedName>
</protein>
<dbReference type="EMBL" id="FOHO01000015">
    <property type="protein sequence ID" value="SET93861.1"/>
    <property type="molecule type" value="Genomic_DNA"/>
</dbReference>
<dbReference type="SUPFAM" id="SSF51679">
    <property type="entry name" value="Bacterial luciferase-like"/>
    <property type="match status" value="1"/>
</dbReference>
<sequence length="319" mass="35062">MRDDIDSFPQINRGYDTTFRAGRLSLGLVVPITAYRDSAVPDMAGHLARVQRAEALGFRAVWLRDVPFDVPSFGDAGQLFDPFTYLGFLAGQTSRIALGVASIVLPLRHPAHVAKAAASVDVLSGGRLILGVASGDRPEEYPAMNADFDGRDQAFRDALDYIRAMGQPAPRIDNSFGTTNGTVEMLPKPQGNRLPLLITGSSRQSPDWIAERGDGWMTYPRPGQAQEQVLAQWRARLAALGQPQKPVLQPLYIDLADNPEEGPQPIHLGVRTGHRWLTAYLHQLQGMGVNHVALNLRFNRAPIDDTLDRLARDVLPQFS</sequence>
<dbReference type="STRING" id="364199.SAMN04489858_11545"/>
<reference evidence="6 7" key="1">
    <citation type="submission" date="2016-10" db="EMBL/GenBank/DDBJ databases">
        <authorList>
            <person name="de Groot N.N."/>
        </authorList>
    </citation>
    <scope>NUCLEOTIDE SEQUENCE [LARGE SCALE GENOMIC DNA]</scope>
    <source>
        <strain evidence="6 7">DSM 17862</strain>
    </source>
</reference>
<keyword evidence="7" id="KW-1185">Reference proteome</keyword>
<evidence type="ECO:0000256" key="1">
    <source>
        <dbReference type="ARBA" id="ARBA00022630"/>
    </source>
</evidence>
<accession>A0A1I0IB10</accession>
<keyword evidence="2" id="KW-0288">FMN</keyword>
<evidence type="ECO:0000256" key="4">
    <source>
        <dbReference type="ARBA" id="ARBA00023033"/>
    </source>
</evidence>
<dbReference type="InterPro" id="IPR051260">
    <property type="entry name" value="Diverse_substr_monoxygenases"/>
</dbReference>
<gene>
    <name evidence="6" type="ORF">SAMN04489858_11545</name>
</gene>
<organism evidence="6 7">
    <name type="scientific">Paracoccus homiensis</name>
    <dbReference type="NCBI Taxonomy" id="364199"/>
    <lineage>
        <taxon>Bacteria</taxon>
        <taxon>Pseudomonadati</taxon>
        <taxon>Pseudomonadota</taxon>
        <taxon>Alphaproteobacteria</taxon>
        <taxon>Rhodobacterales</taxon>
        <taxon>Paracoccaceae</taxon>
        <taxon>Paracoccus</taxon>
    </lineage>
</organism>
<dbReference type="GO" id="GO:0016705">
    <property type="term" value="F:oxidoreductase activity, acting on paired donors, with incorporation or reduction of molecular oxygen"/>
    <property type="evidence" value="ECO:0007669"/>
    <property type="project" value="InterPro"/>
</dbReference>
<dbReference type="InterPro" id="IPR036661">
    <property type="entry name" value="Luciferase-like_sf"/>
</dbReference>
<dbReference type="PANTHER" id="PTHR30011">
    <property type="entry name" value="ALKANESULFONATE MONOOXYGENASE-RELATED"/>
    <property type="match status" value="1"/>
</dbReference>
<keyword evidence="1" id="KW-0285">Flavoprotein</keyword>
<dbReference type="PANTHER" id="PTHR30011:SF16">
    <property type="entry name" value="C2H2 FINGER DOMAIN TRANSCRIPTION FACTOR (EUROFUNG)-RELATED"/>
    <property type="match status" value="1"/>
</dbReference>
<name>A0A1I0IB10_9RHOB</name>
<dbReference type="InterPro" id="IPR011251">
    <property type="entry name" value="Luciferase-like_dom"/>
</dbReference>
<evidence type="ECO:0000313" key="6">
    <source>
        <dbReference type="EMBL" id="SET93861.1"/>
    </source>
</evidence>
<keyword evidence="4" id="KW-0503">Monooxygenase</keyword>
<evidence type="ECO:0000259" key="5">
    <source>
        <dbReference type="Pfam" id="PF00296"/>
    </source>
</evidence>
<dbReference type="InterPro" id="IPR020020">
    <property type="entry name" value="Luciferase-type_oxidoreductase"/>
</dbReference>
<proteinExistence type="predicted"/>
<evidence type="ECO:0000256" key="3">
    <source>
        <dbReference type="ARBA" id="ARBA00023002"/>
    </source>
</evidence>
<evidence type="ECO:0000256" key="2">
    <source>
        <dbReference type="ARBA" id="ARBA00022643"/>
    </source>
</evidence>
<dbReference type="NCBIfam" id="TIGR03571">
    <property type="entry name" value="lucif_BA3436"/>
    <property type="match status" value="1"/>
</dbReference>
<dbReference type="OrthoDB" id="7239898at2"/>
<evidence type="ECO:0000313" key="7">
    <source>
        <dbReference type="Proteomes" id="UP000199180"/>
    </source>
</evidence>
<dbReference type="Pfam" id="PF00296">
    <property type="entry name" value="Bac_luciferase"/>
    <property type="match status" value="1"/>
</dbReference>
<dbReference type="GO" id="GO:0004497">
    <property type="term" value="F:monooxygenase activity"/>
    <property type="evidence" value="ECO:0007669"/>
    <property type="project" value="UniProtKB-KW"/>
</dbReference>
<dbReference type="AlphaFoldDB" id="A0A1I0IB10"/>
<dbReference type="Proteomes" id="UP000199180">
    <property type="component" value="Unassembled WGS sequence"/>
</dbReference>
<keyword evidence="3" id="KW-0560">Oxidoreductase</keyword>
<feature type="domain" description="Luciferase-like" evidence="5">
    <location>
        <begin position="37"/>
        <end position="245"/>
    </location>
</feature>
<dbReference type="RefSeq" id="WP_090737093.1">
    <property type="nucleotide sequence ID" value="NZ_FOHO01000015.1"/>
</dbReference>
<dbReference type="Gene3D" id="3.20.20.30">
    <property type="entry name" value="Luciferase-like domain"/>
    <property type="match status" value="1"/>
</dbReference>